<dbReference type="RefSeq" id="WP_349217324.1">
    <property type="nucleotide sequence ID" value="NZ_JBBMFA010000116.1"/>
</dbReference>
<gene>
    <name evidence="1" type="ORF">WMO24_15630</name>
</gene>
<protein>
    <submittedName>
        <fullName evidence="1">Uncharacterized protein</fullName>
    </submittedName>
</protein>
<reference evidence="1 2" key="1">
    <citation type="submission" date="2024-03" db="EMBL/GenBank/DDBJ databases">
        <title>Human intestinal bacterial collection.</title>
        <authorList>
            <person name="Pauvert C."/>
            <person name="Hitch T.C.A."/>
            <person name="Clavel T."/>
        </authorList>
    </citation>
    <scope>NUCLEOTIDE SEQUENCE [LARGE SCALE GENOMIC DNA]</scope>
    <source>
        <strain evidence="1 2">CLA-JM-H11</strain>
    </source>
</reference>
<dbReference type="Proteomes" id="UP001477672">
    <property type="component" value="Unassembled WGS sequence"/>
</dbReference>
<name>A0ABV1GJZ8_9FIRM</name>
<dbReference type="EMBL" id="JBBMFA010000116">
    <property type="protein sequence ID" value="MEQ2521848.1"/>
    <property type="molecule type" value="Genomic_DNA"/>
</dbReference>
<evidence type="ECO:0000313" key="1">
    <source>
        <dbReference type="EMBL" id="MEQ2521848.1"/>
    </source>
</evidence>
<evidence type="ECO:0000313" key="2">
    <source>
        <dbReference type="Proteomes" id="UP001477672"/>
    </source>
</evidence>
<organism evidence="1 2">
    <name type="scientific">Ruthenibacterium intestinale</name>
    <dbReference type="NCBI Taxonomy" id="3133163"/>
    <lineage>
        <taxon>Bacteria</taxon>
        <taxon>Bacillati</taxon>
        <taxon>Bacillota</taxon>
        <taxon>Clostridia</taxon>
        <taxon>Eubacteriales</taxon>
        <taxon>Oscillospiraceae</taxon>
        <taxon>Ruthenibacterium</taxon>
    </lineage>
</organism>
<sequence>MITLKDCTKAELLWIINRLCERSIFRSDYELSLVLNDLELQREQKRLEEASRLNTQSYNARQRALDLLAPYEGKPYSEIPLEIAEQADAAFAEARSLDKKWCKLMNM</sequence>
<accession>A0ABV1GJZ8</accession>
<proteinExistence type="predicted"/>
<keyword evidence="2" id="KW-1185">Reference proteome</keyword>
<comment type="caution">
    <text evidence="1">The sequence shown here is derived from an EMBL/GenBank/DDBJ whole genome shotgun (WGS) entry which is preliminary data.</text>
</comment>